<keyword evidence="5" id="KW-0680">Restriction system</keyword>
<reference evidence="8" key="1">
    <citation type="journal article" date="2021" name="Proc. Natl. Acad. Sci. U.S.A.">
        <title>A Catalog of Tens of Thousands of Viruses from Human Metagenomes Reveals Hidden Associations with Chronic Diseases.</title>
        <authorList>
            <person name="Tisza M.J."/>
            <person name="Buck C.B."/>
        </authorList>
    </citation>
    <scope>NUCLEOTIDE SEQUENCE</scope>
    <source>
        <strain evidence="8">CtFWA4</strain>
    </source>
</reference>
<keyword evidence="3" id="KW-0808">Transferase</keyword>
<dbReference type="Pfam" id="PF02384">
    <property type="entry name" value="N6_Mtase"/>
    <property type="match status" value="1"/>
</dbReference>
<dbReference type="InterPro" id="IPR003356">
    <property type="entry name" value="DNA_methylase_A-5"/>
</dbReference>
<accession>A0A8S5LIQ4</accession>
<dbReference type="SUPFAM" id="SSF53335">
    <property type="entry name" value="S-adenosyl-L-methionine-dependent methyltransferases"/>
    <property type="match status" value="1"/>
</dbReference>
<dbReference type="InterPro" id="IPR051537">
    <property type="entry name" value="DNA_Adenine_Mtase"/>
</dbReference>
<dbReference type="InterPro" id="IPR029063">
    <property type="entry name" value="SAM-dependent_MTases_sf"/>
</dbReference>
<evidence type="ECO:0000256" key="5">
    <source>
        <dbReference type="ARBA" id="ARBA00022747"/>
    </source>
</evidence>
<evidence type="ECO:0000259" key="7">
    <source>
        <dbReference type="Pfam" id="PF02384"/>
    </source>
</evidence>
<evidence type="ECO:0000256" key="6">
    <source>
        <dbReference type="ARBA" id="ARBA00047942"/>
    </source>
</evidence>
<dbReference type="GO" id="GO:0032259">
    <property type="term" value="P:methylation"/>
    <property type="evidence" value="ECO:0007669"/>
    <property type="project" value="UniProtKB-KW"/>
</dbReference>
<dbReference type="GO" id="GO:0009307">
    <property type="term" value="P:DNA restriction-modification system"/>
    <property type="evidence" value="ECO:0007669"/>
    <property type="project" value="UniProtKB-KW"/>
</dbReference>
<evidence type="ECO:0000256" key="3">
    <source>
        <dbReference type="ARBA" id="ARBA00022679"/>
    </source>
</evidence>
<dbReference type="GO" id="GO:0008170">
    <property type="term" value="F:N-methyltransferase activity"/>
    <property type="evidence" value="ECO:0007669"/>
    <property type="project" value="InterPro"/>
</dbReference>
<dbReference type="EMBL" id="BK015858">
    <property type="protein sequence ID" value="DAD69981.1"/>
    <property type="molecule type" value="Genomic_DNA"/>
</dbReference>
<evidence type="ECO:0000256" key="4">
    <source>
        <dbReference type="ARBA" id="ARBA00022691"/>
    </source>
</evidence>
<organism evidence="8">
    <name type="scientific">Caudovirales sp. ctFWA4</name>
    <dbReference type="NCBI Taxonomy" id="2827628"/>
    <lineage>
        <taxon>Viruses</taxon>
        <taxon>Duplodnaviria</taxon>
        <taxon>Heunggongvirae</taxon>
        <taxon>Uroviricota</taxon>
        <taxon>Caudoviricetes</taxon>
    </lineage>
</organism>
<evidence type="ECO:0000256" key="1">
    <source>
        <dbReference type="ARBA" id="ARBA00011900"/>
    </source>
</evidence>
<keyword evidence="4" id="KW-0949">S-adenosyl-L-methionine</keyword>
<sequence length="286" mass="32433">MGRSVPHNLKSTHQTEFVKIFNSLCGRYGRWEIWQDFITLAAIAISNTVDRSQAAEREKTYMTIAGKYKPEEMLKFSQMLQEVVIGMDFNPDQDFLGELYMALDLGNDHAGQFFTPYNVCRMMAEITGTDLQARVERDGWISVNDCACGAGALLVAFANACTRQKINYQTSVLFVAQDIDYIVGLMCYLQLSLMGCAGYVVIGDTLLHPSTALDRRGLIPRPDQNIWYTPFYFRDIWHYRRIWAQMDLLLQTDEKPAEQVTGKLKSSAALPPLPLQETKTGQLALF</sequence>
<name>A0A8S5LIQ4_9CAUD</name>
<dbReference type="Gene3D" id="3.40.50.150">
    <property type="entry name" value="Vaccinia Virus protein VP39"/>
    <property type="match status" value="1"/>
</dbReference>
<dbReference type="EC" id="2.1.1.72" evidence="1"/>
<dbReference type="PRINTS" id="PR00507">
    <property type="entry name" value="N12N6MTFRASE"/>
</dbReference>
<protein>
    <recommendedName>
        <fullName evidence="1">site-specific DNA-methyltransferase (adenine-specific)</fullName>
        <ecNumber evidence="1">2.1.1.72</ecNumber>
    </recommendedName>
</protein>
<dbReference type="PANTHER" id="PTHR42933">
    <property type="entry name" value="SLR6095 PROTEIN"/>
    <property type="match status" value="1"/>
</dbReference>
<evidence type="ECO:0000313" key="8">
    <source>
        <dbReference type="EMBL" id="DAD69981.1"/>
    </source>
</evidence>
<dbReference type="GO" id="GO:0009007">
    <property type="term" value="F:site-specific DNA-methyltransferase (adenine-specific) activity"/>
    <property type="evidence" value="ECO:0007669"/>
    <property type="project" value="UniProtKB-EC"/>
</dbReference>
<feature type="domain" description="DNA methylase adenine-specific" evidence="7">
    <location>
        <begin position="108"/>
        <end position="212"/>
    </location>
</feature>
<keyword evidence="2 8" id="KW-0489">Methyltransferase</keyword>
<comment type="catalytic activity">
    <reaction evidence="6">
        <text>a 2'-deoxyadenosine in DNA + S-adenosyl-L-methionine = an N(6)-methyl-2'-deoxyadenosine in DNA + S-adenosyl-L-homocysteine + H(+)</text>
        <dbReference type="Rhea" id="RHEA:15197"/>
        <dbReference type="Rhea" id="RHEA-COMP:12418"/>
        <dbReference type="Rhea" id="RHEA-COMP:12419"/>
        <dbReference type="ChEBI" id="CHEBI:15378"/>
        <dbReference type="ChEBI" id="CHEBI:57856"/>
        <dbReference type="ChEBI" id="CHEBI:59789"/>
        <dbReference type="ChEBI" id="CHEBI:90615"/>
        <dbReference type="ChEBI" id="CHEBI:90616"/>
        <dbReference type="EC" id="2.1.1.72"/>
    </reaction>
</comment>
<dbReference type="GO" id="GO:0003677">
    <property type="term" value="F:DNA binding"/>
    <property type="evidence" value="ECO:0007669"/>
    <property type="project" value="InterPro"/>
</dbReference>
<dbReference type="PANTHER" id="PTHR42933:SF1">
    <property type="entry name" value="SITE-SPECIFIC DNA-METHYLTRANSFERASE (ADENINE-SPECIFIC)"/>
    <property type="match status" value="1"/>
</dbReference>
<proteinExistence type="predicted"/>
<evidence type="ECO:0000256" key="2">
    <source>
        <dbReference type="ARBA" id="ARBA00022603"/>
    </source>
</evidence>